<dbReference type="Pfam" id="PF00440">
    <property type="entry name" value="TetR_N"/>
    <property type="match status" value="1"/>
</dbReference>
<dbReference type="PROSITE" id="PS50977">
    <property type="entry name" value="HTH_TETR_2"/>
    <property type="match status" value="1"/>
</dbReference>
<dbReference type="RefSeq" id="WP_034214792.1">
    <property type="nucleotide sequence ID" value="NZ_KQ959838.1"/>
</dbReference>
<feature type="domain" description="HTH tetR-type" evidence="3">
    <location>
        <begin position="10"/>
        <end position="70"/>
    </location>
</feature>
<reference evidence="5" key="1">
    <citation type="submission" date="2016-01" db="EMBL/GenBank/DDBJ databases">
        <authorList>
            <person name="Mitreva M."/>
            <person name="Pepin K.H."/>
            <person name="Mihindukulasuriya K.A."/>
            <person name="Fulton R."/>
            <person name="Fronick C."/>
            <person name="O'Laughlin M."/>
            <person name="Miner T."/>
            <person name="Herter B."/>
            <person name="Rosa B.A."/>
            <person name="Cordes M."/>
            <person name="Tomlinson C."/>
            <person name="Wollam A."/>
            <person name="Palsikar V.B."/>
            <person name="Mardis E.R."/>
            <person name="Wilson R.K."/>
        </authorList>
    </citation>
    <scope>NUCLEOTIDE SEQUENCE [LARGE SCALE GENOMIC DNA]</scope>
    <source>
        <strain evidence="5">DNF00896</strain>
    </source>
</reference>
<dbReference type="InterPro" id="IPR001647">
    <property type="entry name" value="HTH_TetR"/>
</dbReference>
<accession>A0A133ZL44</accession>
<evidence type="ECO:0000256" key="2">
    <source>
        <dbReference type="PROSITE-ProRule" id="PRU00335"/>
    </source>
</evidence>
<name>A0A133ZL44_9FIRM</name>
<sequence length="202" mass="23131">MAAAKRLSEAERKKEIMDSAAKVIAAKGLGKATMEDIIAGTTLSKGGVYHYYGNVTEIFKDIMIGGIDYRNNIIKEHLAECEKGGESKFMAKQLVDKVIDNNPLMPLYVEFLIEKKRNPELNNIMEELQEQTKERFKAIWSDDSGWLFDPQMFQFVTDFMNALIMASDVLDARENFKKNRQHLEAIFTYLFEQVKEKTDGSL</sequence>
<gene>
    <name evidence="4" type="ORF">HMPREF1866_01923</name>
</gene>
<feature type="DNA-binding region" description="H-T-H motif" evidence="2">
    <location>
        <begin position="33"/>
        <end position="52"/>
    </location>
</feature>
<proteinExistence type="predicted"/>
<keyword evidence="1 2" id="KW-0238">DNA-binding</keyword>
<organism evidence="4 5">
    <name type="scientific">Lachnoanaerobaculum saburreum</name>
    <dbReference type="NCBI Taxonomy" id="467210"/>
    <lineage>
        <taxon>Bacteria</taxon>
        <taxon>Bacillati</taxon>
        <taxon>Bacillota</taxon>
        <taxon>Clostridia</taxon>
        <taxon>Lachnospirales</taxon>
        <taxon>Lachnospiraceae</taxon>
        <taxon>Lachnoanaerobaculum</taxon>
    </lineage>
</organism>
<evidence type="ECO:0000313" key="5">
    <source>
        <dbReference type="Proteomes" id="UP000070394"/>
    </source>
</evidence>
<dbReference type="PATRIC" id="fig|467210.3.peg.1901"/>
<dbReference type="EMBL" id="LSDA01000104">
    <property type="protein sequence ID" value="KXB56140.1"/>
    <property type="molecule type" value="Genomic_DNA"/>
</dbReference>
<dbReference type="Gene3D" id="1.10.357.10">
    <property type="entry name" value="Tetracycline Repressor, domain 2"/>
    <property type="match status" value="1"/>
</dbReference>
<evidence type="ECO:0000256" key="1">
    <source>
        <dbReference type="ARBA" id="ARBA00023125"/>
    </source>
</evidence>
<dbReference type="OrthoDB" id="9812484at2"/>
<dbReference type="STRING" id="467210.HMPREF1866_01923"/>
<comment type="caution">
    <text evidence="4">The sequence shown here is derived from an EMBL/GenBank/DDBJ whole genome shotgun (WGS) entry which is preliminary data.</text>
</comment>
<dbReference type="AlphaFoldDB" id="A0A133ZL44"/>
<dbReference type="InterPro" id="IPR009057">
    <property type="entry name" value="Homeodomain-like_sf"/>
</dbReference>
<dbReference type="GO" id="GO:0003677">
    <property type="term" value="F:DNA binding"/>
    <property type="evidence" value="ECO:0007669"/>
    <property type="project" value="UniProtKB-UniRule"/>
</dbReference>
<dbReference type="SUPFAM" id="SSF46689">
    <property type="entry name" value="Homeodomain-like"/>
    <property type="match status" value="1"/>
</dbReference>
<evidence type="ECO:0000259" key="3">
    <source>
        <dbReference type="PROSITE" id="PS50977"/>
    </source>
</evidence>
<keyword evidence="5" id="KW-1185">Reference proteome</keyword>
<evidence type="ECO:0000313" key="4">
    <source>
        <dbReference type="EMBL" id="KXB56140.1"/>
    </source>
</evidence>
<protein>
    <submittedName>
        <fullName evidence="4">Transcriptional regulator, TetR family</fullName>
    </submittedName>
</protein>
<dbReference type="Proteomes" id="UP000070394">
    <property type="component" value="Unassembled WGS sequence"/>
</dbReference>